<dbReference type="PANTHER" id="PTHR48111:SF32">
    <property type="entry name" value="STAGE 0 SPORULATION PROTEIN A HOMOLOG"/>
    <property type="match status" value="1"/>
</dbReference>
<dbReference type="Pfam" id="PF00486">
    <property type="entry name" value="Trans_reg_C"/>
    <property type="match status" value="1"/>
</dbReference>
<dbReference type="Pfam" id="PF00072">
    <property type="entry name" value="Response_reg"/>
    <property type="match status" value="1"/>
</dbReference>
<protein>
    <submittedName>
        <fullName evidence="6">Response regulator transcription factor</fullName>
    </submittedName>
</protein>
<evidence type="ECO:0000256" key="2">
    <source>
        <dbReference type="PROSITE-ProRule" id="PRU00169"/>
    </source>
</evidence>
<name>A0ABT7DKJ0_9ACTN</name>
<organism evidence="6 7">
    <name type="scientific">Gordonibacter faecis</name>
    <dbReference type="NCBI Taxonomy" id="3047475"/>
    <lineage>
        <taxon>Bacteria</taxon>
        <taxon>Bacillati</taxon>
        <taxon>Actinomycetota</taxon>
        <taxon>Coriobacteriia</taxon>
        <taxon>Eggerthellales</taxon>
        <taxon>Eggerthellaceae</taxon>
        <taxon>Gordonibacter</taxon>
    </lineage>
</organism>
<feature type="domain" description="OmpR/PhoB-type" evidence="5">
    <location>
        <begin position="131"/>
        <end position="225"/>
    </location>
</feature>
<evidence type="ECO:0000259" key="4">
    <source>
        <dbReference type="PROSITE" id="PS50110"/>
    </source>
</evidence>
<dbReference type="SMART" id="SM00862">
    <property type="entry name" value="Trans_reg_C"/>
    <property type="match status" value="1"/>
</dbReference>
<reference evidence="6 7" key="1">
    <citation type="submission" date="2023-05" db="EMBL/GenBank/DDBJ databases">
        <title>Gordonibacter KGMB12511T sp. nov., isolated from faeces of healthy Korean.</title>
        <authorList>
            <person name="Kim H.S."/>
            <person name="Kim J.-S."/>
            <person name="Suh M.K."/>
            <person name="Eom M.K."/>
            <person name="Do H.E."/>
            <person name="Lee J.-S."/>
        </authorList>
    </citation>
    <scope>NUCLEOTIDE SEQUENCE [LARGE SCALE GENOMIC DNA]</scope>
    <source>
        <strain evidence="6 7">KGMB12511</strain>
    </source>
</reference>
<dbReference type="RefSeq" id="WP_283831399.1">
    <property type="nucleotide sequence ID" value="NZ_JASJEU010000008.1"/>
</dbReference>
<dbReference type="InterPro" id="IPR016032">
    <property type="entry name" value="Sig_transdc_resp-reg_C-effctor"/>
</dbReference>
<dbReference type="PROSITE" id="PS50110">
    <property type="entry name" value="RESPONSE_REGULATORY"/>
    <property type="match status" value="1"/>
</dbReference>
<evidence type="ECO:0000256" key="1">
    <source>
        <dbReference type="ARBA" id="ARBA00023125"/>
    </source>
</evidence>
<accession>A0ABT7DKJ0</accession>
<evidence type="ECO:0000259" key="5">
    <source>
        <dbReference type="PROSITE" id="PS51755"/>
    </source>
</evidence>
<keyword evidence="7" id="KW-1185">Reference proteome</keyword>
<gene>
    <name evidence="6" type="ORF">QNJ86_04500</name>
</gene>
<dbReference type="CDD" id="cd17574">
    <property type="entry name" value="REC_OmpR"/>
    <property type="match status" value="1"/>
</dbReference>
<dbReference type="SUPFAM" id="SSF46894">
    <property type="entry name" value="C-terminal effector domain of the bipartite response regulators"/>
    <property type="match status" value="1"/>
</dbReference>
<dbReference type="PROSITE" id="PS51755">
    <property type="entry name" value="OMPR_PHOB"/>
    <property type="match status" value="1"/>
</dbReference>
<feature type="domain" description="Response regulatory" evidence="4">
    <location>
        <begin position="4"/>
        <end position="117"/>
    </location>
</feature>
<evidence type="ECO:0000313" key="7">
    <source>
        <dbReference type="Proteomes" id="UP001232750"/>
    </source>
</evidence>
<dbReference type="Gene3D" id="3.40.50.2300">
    <property type="match status" value="1"/>
</dbReference>
<dbReference type="InterPro" id="IPR036388">
    <property type="entry name" value="WH-like_DNA-bd_sf"/>
</dbReference>
<dbReference type="Gene3D" id="1.10.10.10">
    <property type="entry name" value="Winged helix-like DNA-binding domain superfamily/Winged helix DNA-binding domain"/>
    <property type="match status" value="1"/>
</dbReference>
<dbReference type="Proteomes" id="UP001232750">
    <property type="component" value="Unassembled WGS sequence"/>
</dbReference>
<dbReference type="InterPro" id="IPR039420">
    <property type="entry name" value="WalR-like"/>
</dbReference>
<dbReference type="SUPFAM" id="SSF52172">
    <property type="entry name" value="CheY-like"/>
    <property type="match status" value="1"/>
</dbReference>
<dbReference type="EMBL" id="JASJEU010000008">
    <property type="protein sequence ID" value="MDJ1650049.1"/>
    <property type="molecule type" value="Genomic_DNA"/>
</dbReference>
<proteinExistence type="predicted"/>
<keyword evidence="1 3" id="KW-0238">DNA-binding</keyword>
<dbReference type="InterPro" id="IPR011006">
    <property type="entry name" value="CheY-like_superfamily"/>
</dbReference>
<evidence type="ECO:0000313" key="6">
    <source>
        <dbReference type="EMBL" id="MDJ1650049.1"/>
    </source>
</evidence>
<dbReference type="InterPro" id="IPR001867">
    <property type="entry name" value="OmpR/PhoB-type_DNA-bd"/>
</dbReference>
<keyword evidence="2" id="KW-0597">Phosphoprotein</keyword>
<sequence>MPKKILVVEDEESIRRIIRAFLEEAGYSVEMAGDGVEGVAKFRSFRPDLVLLDVMLPKTDGFAVCEIIRSESDAPIIMLTALDDDASQMKGFDALADDYVTKPFSMPLVIKRIEAVLRRAESSKTGDGAGEGILRWRGVVLDPKGFSVSVDGSPLELTAKEFEILKALLENPGRVFTRRNLLERAWGEGWFGDERIVNTHVKNIRRKLGVDCIETVRGVGYRVAKENL</sequence>
<dbReference type="PANTHER" id="PTHR48111">
    <property type="entry name" value="REGULATOR OF RPOS"/>
    <property type="match status" value="1"/>
</dbReference>
<dbReference type="CDD" id="cd00383">
    <property type="entry name" value="trans_reg_C"/>
    <property type="match status" value="1"/>
</dbReference>
<dbReference type="SMART" id="SM00448">
    <property type="entry name" value="REC"/>
    <property type="match status" value="1"/>
</dbReference>
<feature type="modified residue" description="4-aspartylphosphate" evidence="2">
    <location>
        <position position="53"/>
    </location>
</feature>
<dbReference type="InterPro" id="IPR001789">
    <property type="entry name" value="Sig_transdc_resp-reg_receiver"/>
</dbReference>
<comment type="caution">
    <text evidence="6">The sequence shown here is derived from an EMBL/GenBank/DDBJ whole genome shotgun (WGS) entry which is preliminary data.</text>
</comment>
<feature type="DNA-binding region" description="OmpR/PhoB-type" evidence="3">
    <location>
        <begin position="131"/>
        <end position="225"/>
    </location>
</feature>
<dbReference type="Gene3D" id="6.10.250.690">
    <property type="match status" value="1"/>
</dbReference>
<evidence type="ECO:0000256" key="3">
    <source>
        <dbReference type="PROSITE-ProRule" id="PRU01091"/>
    </source>
</evidence>